<feature type="non-terminal residue" evidence="1">
    <location>
        <position position="50"/>
    </location>
</feature>
<name>A0A392UL49_9FABA</name>
<dbReference type="EMBL" id="LXQA010857603">
    <property type="protein sequence ID" value="MCI74291.1"/>
    <property type="molecule type" value="Genomic_DNA"/>
</dbReference>
<accession>A0A392UL49</accession>
<evidence type="ECO:0000313" key="2">
    <source>
        <dbReference type="Proteomes" id="UP000265520"/>
    </source>
</evidence>
<proteinExistence type="predicted"/>
<organism evidence="1 2">
    <name type="scientific">Trifolium medium</name>
    <dbReference type="NCBI Taxonomy" id="97028"/>
    <lineage>
        <taxon>Eukaryota</taxon>
        <taxon>Viridiplantae</taxon>
        <taxon>Streptophyta</taxon>
        <taxon>Embryophyta</taxon>
        <taxon>Tracheophyta</taxon>
        <taxon>Spermatophyta</taxon>
        <taxon>Magnoliopsida</taxon>
        <taxon>eudicotyledons</taxon>
        <taxon>Gunneridae</taxon>
        <taxon>Pentapetalae</taxon>
        <taxon>rosids</taxon>
        <taxon>fabids</taxon>
        <taxon>Fabales</taxon>
        <taxon>Fabaceae</taxon>
        <taxon>Papilionoideae</taxon>
        <taxon>50 kb inversion clade</taxon>
        <taxon>NPAAA clade</taxon>
        <taxon>Hologalegina</taxon>
        <taxon>IRL clade</taxon>
        <taxon>Trifolieae</taxon>
        <taxon>Trifolium</taxon>
    </lineage>
</organism>
<dbReference type="AlphaFoldDB" id="A0A392UL49"/>
<comment type="caution">
    <text evidence="1">The sequence shown here is derived from an EMBL/GenBank/DDBJ whole genome shotgun (WGS) entry which is preliminary data.</text>
</comment>
<dbReference type="Proteomes" id="UP000265520">
    <property type="component" value="Unassembled WGS sequence"/>
</dbReference>
<keyword evidence="2" id="KW-1185">Reference proteome</keyword>
<protein>
    <submittedName>
        <fullName evidence="1">Uncharacterized protein</fullName>
    </submittedName>
</protein>
<evidence type="ECO:0000313" key="1">
    <source>
        <dbReference type="EMBL" id="MCI74291.1"/>
    </source>
</evidence>
<sequence>MEGSSSSPKPRIPENIPINTLSKASCFKKNKTINIDYDAFELVMEQPVDF</sequence>
<reference evidence="1 2" key="1">
    <citation type="journal article" date="2018" name="Front. Plant Sci.">
        <title>Red Clover (Trifolium pratense) and Zigzag Clover (T. medium) - A Picture of Genomic Similarities and Differences.</title>
        <authorList>
            <person name="Dluhosova J."/>
            <person name="Istvanek J."/>
            <person name="Nedelnik J."/>
            <person name="Repkova J."/>
        </authorList>
    </citation>
    <scope>NUCLEOTIDE SEQUENCE [LARGE SCALE GENOMIC DNA]</scope>
    <source>
        <strain evidence="2">cv. 10/8</strain>
        <tissue evidence="1">Leaf</tissue>
    </source>
</reference>